<dbReference type="EMBL" id="FN668672">
    <property type="protein sequence ID" value="CBK24036.2"/>
    <property type="molecule type" value="Genomic_DNA"/>
</dbReference>
<dbReference type="AlphaFoldDB" id="D8M7J7"/>
<evidence type="ECO:0000256" key="1">
    <source>
        <dbReference type="SAM" id="MobiDB-lite"/>
    </source>
</evidence>
<evidence type="ECO:0000313" key="3">
    <source>
        <dbReference type="Proteomes" id="UP000008312"/>
    </source>
</evidence>
<protein>
    <submittedName>
        <fullName evidence="2">Uncharacterized protein</fullName>
    </submittedName>
</protein>
<evidence type="ECO:0000313" key="2">
    <source>
        <dbReference type="EMBL" id="CBK24036.2"/>
    </source>
</evidence>
<name>D8M7J7_BLAHO</name>
<dbReference type="RefSeq" id="XP_012898084.1">
    <property type="nucleotide sequence ID" value="XM_013042630.1"/>
</dbReference>
<feature type="compositionally biased region" description="Basic residues" evidence="1">
    <location>
        <begin position="147"/>
        <end position="163"/>
    </location>
</feature>
<accession>D8M7J7</accession>
<dbReference type="GeneID" id="24920888"/>
<feature type="region of interest" description="Disordered" evidence="1">
    <location>
        <begin position="111"/>
        <end position="163"/>
    </location>
</feature>
<sequence length="163" mass="18815">MDTDIDLLINSLSGIGVERNAARTFASFQRTAEQQTSSANFADQIDMANIDDSSFDMSALMDACKEISKNHEVEEKLKKTNLFLRHVMDAYDEVIEEGENGKEQISERFLKKLKKTKKREPSSKQNRRRNLEKGKGESYAEKMNQKLLKKKRNLKTKSRMSVY</sequence>
<dbReference type="InParanoid" id="D8M7J7"/>
<dbReference type="Proteomes" id="UP000008312">
    <property type="component" value="Unassembled WGS sequence"/>
</dbReference>
<gene>
    <name evidence="2" type="ORF">GSBLH_T00003826001</name>
</gene>
<dbReference type="OrthoDB" id="200171at2759"/>
<keyword evidence="3" id="KW-1185">Reference proteome</keyword>
<organism evidence="2">
    <name type="scientific">Blastocystis hominis</name>
    <dbReference type="NCBI Taxonomy" id="12968"/>
    <lineage>
        <taxon>Eukaryota</taxon>
        <taxon>Sar</taxon>
        <taxon>Stramenopiles</taxon>
        <taxon>Bigyra</taxon>
        <taxon>Opalozoa</taxon>
        <taxon>Opalinata</taxon>
        <taxon>Blastocystidae</taxon>
        <taxon>Blastocystis</taxon>
    </lineage>
</organism>
<reference evidence="2" key="1">
    <citation type="submission" date="2010-02" db="EMBL/GenBank/DDBJ databases">
        <title>Sequencing and annotation of the Blastocystis hominis genome.</title>
        <authorList>
            <person name="Wincker P."/>
        </authorList>
    </citation>
    <scope>NUCLEOTIDE SEQUENCE</scope>
    <source>
        <strain evidence="2">Singapore isolate B</strain>
    </source>
</reference>
<feature type="compositionally biased region" description="Basic and acidic residues" evidence="1">
    <location>
        <begin position="129"/>
        <end position="144"/>
    </location>
</feature>
<proteinExistence type="predicted"/>